<organism evidence="1 2">
    <name type="scientific">Chelonoidis abingdonii</name>
    <name type="common">Abingdon island giant tortoise</name>
    <name type="synonym">Testudo abingdonii</name>
    <dbReference type="NCBI Taxonomy" id="106734"/>
    <lineage>
        <taxon>Eukaryota</taxon>
        <taxon>Metazoa</taxon>
        <taxon>Chordata</taxon>
        <taxon>Craniata</taxon>
        <taxon>Vertebrata</taxon>
        <taxon>Euteleostomi</taxon>
        <taxon>Archelosauria</taxon>
        <taxon>Testudinata</taxon>
        <taxon>Testudines</taxon>
        <taxon>Cryptodira</taxon>
        <taxon>Durocryptodira</taxon>
        <taxon>Testudinoidea</taxon>
        <taxon>Testudinidae</taxon>
        <taxon>Chelonoidis</taxon>
    </lineage>
</organism>
<dbReference type="Proteomes" id="UP000694404">
    <property type="component" value="Unplaced"/>
</dbReference>
<dbReference type="AlphaFoldDB" id="A0A8C0GXQ4"/>
<protein>
    <submittedName>
        <fullName evidence="1">Uncharacterized protein</fullName>
    </submittedName>
</protein>
<keyword evidence="2" id="KW-1185">Reference proteome</keyword>
<name>A0A8C0GXQ4_CHEAB</name>
<evidence type="ECO:0000313" key="2">
    <source>
        <dbReference type="Proteomes" id="UP000694404"/>
    </source>
</evidence>
<dbReference type="GeneTree" id="ENSGT00960000192684"/>
<reference evidence="1" key="2">
    <citation type="submission" date="2025-09" db="UniProtKB">
        <authorList>
            <consortium name="Ensembl"/>
        </authorList>
    </citation>
    <scope>IDENTIFICATION</scope>
</reference>
<sequence length="53" mass="6258">NKIILLYLPLLCKLSPSQRWRHRLGQSKSPSQSRRVWLIPSHKVCTVNLKKSY</sequence>
<evidence type="ECO:0000313" key="1">
    <source>
        <dbReference type="Ensembl" id="ENSCABP00000014162.1"/>
    </source>
</evidence>
<reference evidence="1" key="1">
    <citation type="submission" date="2025-08" db="UniProtKB">
        <authorList>
            <consortium name="Ensembl"/>
        </authorList>
    </citation>
    <scope>IDENTIFICATION</scope>
</reference>
<accession>A0A8C0GXQ4</accession>
<dbReference type="Ensembl" id="ENSCABT00000015520.1">
    <property type="protein sequence ID" value="ENSCABP00000014162.1"/>
    <property type="gene ID" value="ENSCABG00000010570.1"/>
</dbReference>
<proteinExistence type="predicted"/>